<dbReference type="Proteomes" id="UP001151760">
    <property type="component" value="Unassembled WGS sequence"/>
</dbReference>
<name>A0ABQ5HUB0_9ASTR</name>
<protein>
    <submittedName>
        <fullName evidence="1">Uncharacterized protein</fullName>
    </submittedName>
</protein>
<proteinExistence type="predicted"/>
<gene>
    <name evidence="1" type="ORF">Tco_1080204</name>
</gene>
<sequence length="364" mass="43190">MVQTTPRPKTPDLEWNQDKNVDDELEQTWFNDLVNVEKDSLTFDELMATPIDFTKFAMNHLKLDKITKANLVRAIYKLLKGACKSSIKLEHNMDQCYNALTDQLDWTNPEHDRGPYDLSKPLPLQGSLCHLTIHVNFFFNNDLKYLKTKNSERKYTTLITKTKAVKYELEFVEDMIPKLWSPVKVAYDKNAKLGILHWGPKRQLFYRSQINRFSKHEVYSTMKILSMIRVKADKRLGYGYLEEIVVRRDYGQEYSFKEVHMFTRSLVVKKRVEDVQLGVESYQKKLNITKPQKNFPGISFKEPYTTTYDPKGVVYLDLRKRKRLMRADELYKFSDRTLKSVREILHYRLLNIKLGYNKYVPKRK</sequence>
<evidence type="ECO:0000313" key="2">
    <source>
        <dbReference type="Proteomes" id="UP001151760"/>
    </source>
</evidence>
<reference evidence="1" key="2">
    <citation type="submission" date="2022-01" db="EMBL/GenBank/DDBJ databases">
        <authorList>
            <person name="Yamashiro T."/>
            <person name="Shiraishi A."/>
            <person name="Satake H."/>
            <person name="Nakayama K."/>
        </authorList>
    </citation>
    <scope>NUCLEOTIDE SEQUENCE</scope>
</reference>
<reference evidence="1" key="1">
    <citation type="journal article" date="2022" name="Int. J. Mol. Sci.">
        <title>Draft Genome of Tanacetum Coccineum: Genomic Comparison of Closely Related Tanacetum-Family Plants.</title>
        <authorList>
            <person name="Yamashiro T."/>
            <person name="Shiraishi A."/>
            <person name="Nakayama K."/>
            <person name="Satake H."/>
        </authorList>
    </citation>
    <scope>NUCLEOTIDE SEQUENCE</scope>
</reference>
<keyword evidence="2" id="KW-1185">Reference proteome</keyword>
<dbReference type="EMBL" id="BQNB010020012">
    <property type="protein sequence ID" value="GJT91359.1"/>
    <property type="molecule type" value="Genomic_DNA"/>
</dbReference>
<evidence type="ECO:0000313" key="1">
    <source>
        <dbReference type="EMBL" id="GJT91359.1"/>
    </source>
</evidence>
<organism evidence="1 2">
    <name type="scientific">Tanacetum coccineum</name>
    <dbReference type="NCBI Taxonomy" id="301880"/>
    <lineage>
        <taxon>Eukaryota</taxon>
        <taxon>Viridiplantae</taxon>
        <taxon>Streptophyta</taxon>
        <taxon>Embryophyta</taxon>
        <taxon>Tracheophyta</taxon>
        <taxon>Spermatophyta</taxon>
        <taxon>Magnoliopsida</taxon>
        <taxon>eudicotyledons</taxon>
        <taxon>Gunneridae</taxon>
        <taxon>Pentapetalae</taxon>
        <taxon>asterids</taxon>
        <taxon>campanulids</taxon>
        <taxon>Asterales</taxon>
        <taxon>Asteraceae</taxon>
        <taxon>Asteroideae</taxon>
        <taxon>Anthemideae</taxon>
        <taxon>Anthemidinae</taxon>
        <taxon>Tanacetum</taxon>
    </lineage>
</organism>
<accession>A0ABQ5HUB0</accession>
<comment type="caution">
    <text evidence="1">The sequence shown here is derived from an EMBL/GenBank/DDBJ whole genome shotgun (WGS) entry which is preliminary data.</text>
</comment>